<evidence type="ECO:0000256" key="3">
    <source>
        <dbReference type="ARBA" id="ARBA00023125"/>
    </source>
</evidence>
<keyword evidence="4" id="KW-0804">Transcription</keyword>
<dbReference type="RefSeq" id="WP_055341679.1">
    <property type="nucleotide sequence ID" value="NZ_CDNI01000003.1"/>
</dbReference>
<keyword evidence="5" id="KW-0175">Coiled coil</keyword>
<name>A0A0C7QIS9_PARSO</name>
<dbReference type="SMART" id="SM00422">
    <property type="entry name" value="HTH_MERR"/>
    <property type="match status" value="1"/>
</dbReference>
<accession>A0A0C7QIS9</accession>
<feature type="domain" description="HTH merR-type" evidence="6">
    <location>
        <begin position="2"/>
        <end position="71"/>
    </location>
</feature>
<dbReference type="PANTHER" id="PTHR30204">
    <property type="entry name" value="REDOX-CYCLING DRUG-SENSING TRANSCRIPTIONAL ACTIVATOR SOXR"/>
    <property type="match status" value="1"/>
</dbReference>
<dbReference type="Pfam" id="PF13411">
    <property type="entry name" value="MerR_1"/>
    <property type="match status" value="1"/>
</dbReference>
<evidence type="ECO:0000256" key="5">
    <source>
        <dbReference type="SAM" id="Coils"/>
    </source>
</evidence>
<evidence type="ECO:0000259" key="6">
    <source>
        <dbReference type="PROSITE" id="PS50937"/>
    </source>
</evidence>
<keyword evidence="3" id="KW-0238">DNA-binding</keyword>
<feature type="coiled-coil region" evidence="5">
    <location>
        <begin position="74"/>
        <end position="108"/>
    </location>
</feature>
<dbReference type="GO" id="GO:0003700">
    <property type="term" value="F:DNA-binding transcription factor activity"/>
    <property type="evidence" value="ECO:0007669"/>
    <property type="project" value="InterPro"/>
</dbReference>
<protein>
    <submittedName>
        <fullName evidence="7">Transcriptional regulator</fullName>
    </submittedName>
</protein>
<keyword evidence="2" id="KW-0805">Transcription regulation</keyword>
<keyword evidence="1" id="KW-0678">Repressor</keyword>
<dbReference type="PANTHER" id="PTHR30204:SF69">
    <property type="entry name" value="MERR-FAMILY TRANSCRIPTIONAL REGULATOR"/>
    <property type="match status" value="1"/>
</dbReference>
<dbReference type="AlphaFoldDB" id="A0A0C7QIS9"/>
<evidence type="ECO:0000256" key="4">
    <source>
        <dbReference type="ARBA" id="ARBA00023163"/>
    </source>
</evidence>
<dbReference type="InterPro" id="IPR009061">
    <property type="entry name" value="DNA-bd_dom_put_sf"/>
</dbReference>
<dbReference type="InterPro" id="IPR000551">
    <property type="entry name" value="MerR-type_HTH_dom"/>
</dbReference>
<evidence type="ECO:0000313" key="8">
    <source>
        <dbReference type="Proteomes" id="UP000049127"/>
    </source>
</evidence>
<proteinExistence type="predicted"/>
<dbReference type="PROSITE" id="PS50937">
    <property type="entry name" value="HTH_MERR_2"/>
    <property type="match status" value="1"/>
</dbReference>
<evidence type="ECO:0000256" key="2">
    <source>
        <dbReference type="ARBA" id="ARBA00023015"/>
    </source>
</evidence>
<dbReference type="Proteomes" id="UP000049127">
    <property type="component" value="Unassembled WGS sequence"/>
</dbReference>
<dbReference type="GO" id="GO:0003677">
    <property type="term" value="F:DNA binding"/>
    <property type="evidence" value="ECO:0007669"/>
    <property type="project" value="UniProtKB-KW"/>
</dbReference>
<reference evidence="8" key="1">
    <citation type="submission" date="2015-01" db="EMBL/GenBank/DDBJ databases">
        <authorList>
            <person name="Aslett M.A."/>
            <person name="De Silva N."/>
        </authorList>
    </citation>
    <scope>NUCLEOTIDE SEQUENCE [LARGE SCALE GENOMIC DNA]</scope>
    <source>
        <strain evidence="8">R28058</strain>
    </source>
</reference>
<organism evidence="7 8">
    <name type="scientific">Paraclostridium sordellii</name>
    <name type="common">Clostridium sordellii</name>
    <dbReference type="NCBI Taxonomy" id="1505"/>
    <lineage>
        <taxon>Bacteria</taxon>
        <taxon>Bacillati</taxon>
        <taxon>Bacillota</taxon>
        <taxon>Clostridia</taxon>
        <taxon>Peptostreptococcales</taxon>
        <taxon>Peptostreptococcaceae</taxon>
        <taxon>Paraclostridium</taxon>
    </lineage>
</organism>
<dbReference type="InterPro" id="IPR047057">
    <property type="entry name" value="MerR_fam"/>
</dbReference>
<evidence type="ECO:0000313" key="7">
    <source>
        <dbReference type="EMBL" id="CEQ03306.1"/>
    </source>
</evidence>
<dbReference type="Gene3D" id="1.10.1660.10">
    <property type="match status" value="1"/>
</dbReference>
<sequence length="273" mass="32668">MKLSTGQVSKLFDISKDTLRHYDKLGILKPEVNKSNGYRYYSQEHIDQLNLILAAKELDISLSAIKETIESENLSKYKNLIDKQERLIKEKIENLKRKQKQLSKWNETLETIINFQNEYKFDNLEVFETKYKFYGVEMKKVLEKSLSKQYASYINENIEVMGEECYYTLYSISRDNEIKEDESIIFIKEEERNKHIAKKYIKEKLELKEKKISGKFVRVNFYGNSKELDDYLTLLNKYFNSEDTKELFIKCDFYIPKKSEGEKYFVEILLNIK</sequence>
<dbReference type="EMBL" id="CEKZ01000003">
    <property type="protein sequence ID" value="CEQ03306.1"/>
    <property type="molecule type" value="Genomic_DNA"/>
</dbReference>
<gene>
    <name evidence="7" type="primary">tipA_2</name>
    <name evidence="7" type="ORF">R28058_10391</name>
</gene>
<dbReference type="SUPFAM" id="SSF46955">
    <property type="entry name" value="Putative DNA-binding domain"/>
    <property type="match status" value="1"/>
</dbReference>
<dbReference type="OrthoDB" id="9773308at2"/>
<evidence type="ECO:0000256" key="1">
    <source>
        <dbReference type="ARBA" id="ARBA00022491"/>
    </source>
</evidence>